<feature type="transmembrane region" description="Helical" evidence="13">
    <location>
        <begin position="792"/>
        <end position="812"/>
    </location>
</feature>
<dbReference type="GO" id="GO:0005524">
    <property type="term" value="F:ATP binding"/>
    <property type="evidence" value="ECO:0007669"/>
    <property type="project" value="UniProtKB-KW"/>
</dbReference>
<dbReference type="RefSeq" id="WP_199113769.1">
    <property type="nucleotide sequence ID" value="NZ_JAELVQ010000003.1"/>
</dbReference>
<evidence type="ECO:0000259" key="14">
    <source>
        <dbReference type="PROSITE" id="PS01124"/>
    </source>
</evidence>
<feature type="domain" description="Response regulatory" evidence="16">
    <location>
        <begin position="1099"/>
        <end position="1214"/>
    </location>
</feature>
<dbReference type="SMART" id="SM00388">
    <property type="entry name" value="HisKA"/>
    <property type="match status" value="1"/>
</dbReference>
<dbReference type="FunFam" id="3.30.565.10:FF:000037">
    <property type="entry name" value="Hybrid sensor histidine kinase/response regulator"/>
    <property type="match status" value="1"/>
</dbReference>
<keyword evidence="7" id="KW-0067">ATP-binding</keyword>
<dbReference type="InterPro" id="IPR003594">
    <property type="entry name" value="HATPase_dom"/>
</dbReference>
<dbReference type="PANTHER" id="PTHR43547:SF2">
    <property type="entry name" value="HYBRID SIGNAL TRANSDUCTION HISTIDINE KINASE C"/>
    <property type="match status" value="1"/>
</dbReference>
<dbReference type="Gene3D" id="3.40.50.2300">
    <property type="match status" value="1"/>
</dbReference>
<keyword evidence="13" id="KW-0472">Membrane</keyword>
<dbReference type="GO" id="GO:0043565">
    <property type="term" value="F:sequence-specific DNA binding"/>
    <property type="evidence" value="ECO:0007669"/>
    <property type="project" value="InterPro"/>
</dbReference>
<evidence type="ECO:0000256" key="6">
    <source>
        <dbReference type="ARBA" id="ARBA00022777"/>
    </source>
</evidence>
<evidence type="ECO:0000256" key="12">
    <source>
        <dbReference type="PROSITE-ProRule" id="PRU00169"/>
    </source>
</evidence>
<keyword evidence="9" id="KW-0805">Transcription regulation</keyword>
<feature type="domain" description="HTH araC/xylS-type" evidence="14">
    <location>
        <begin position="1246"/>
        <end position="1345"/>
    </location>
</feature>
<keyword evidence="10" id="KW-0238">DNA-binding</keyword>
<organism evidence="17 18">
    <name type="scientific">Snuella sedimenti</name>
    <dbReference type="NCBI Taxonomy" id="2798802"/>
    <lineage>
        <taxon>Bacteria</taxon>
        <taxon>Pseudomonadati</taxon>
        <taxon>Bacteroidota</taxon>
        <taxon>Flavobacteriia</taxon>
        <taxon>Flavobacteriales</taxon>
        <taxon>Flavobacteriaceae</taxon>
        <taxon>Snuella</taxon>
    </lineage>
</organism>
<keyword evidence="3 12" id="KW-0597">Phosphoprotein</keyword>
<feature type="modified residue" description="4-aspartylphosphate" evidence="12">
    <location>
        <position position="1147"/>
    </location>
</feature>
<dbReference type="EMBL" id="JAELVQ010000003">
    <property type="protein sequence ID" value="MBJ6367323.1"/>
    <property type="molecule type" value="Genomic_DNA"/>
</dbReference>
<dbReference type="EC" id="2.7.13.3" evidence="2"/>
<feature type="domain" description="Histidine kinase" evidence="15">
    <location>
        <begin position="841"/>
        <end position="1060"/>
    </location>
</feature>
<dbReference type="SUPFAM" id="SSF47384">
    <property type="entry name" value="Homodimeric domain of signal transducing histidine kinase"/>
    <property type="match status" value="1"/>
</dbReference>
<dbReference type="Gene3D" id="3.30.565.10">
    <property type="entry name" value="Histidine kinase-like ATPase, C-terminal domain"/>
    <property type="match status" value="1"/>
</dbReference>
<keyword evidence="6" id="KW-0418">Kinase</keyword>
<keyword evidence="11" id="KW-0804">Transcription</keyword>
<dbReference type="SUPFAM" id="SSF52172">
    <property type="entry name" value="CheY-like"/>
    <property type="match status" value="1"/>
</dbReference>
<dbReference type="InterPro" id="IPR018062">
    <property type="entry name" value="HTH_AraC-typ_CS"/>
</dbReference>
<dbReference type="InterPro" id="IPR003661">
    <property type="entry name" value="HisK_dim/P_dom"/>
</dbReference>
<dbReference type="PROSITE" id="PS01124">
    <property type="entry name" value="HTH_ARAC_FAMILY_2"/>
    <property type="match status" value="1"/>
</dbReference>
<evidence type="ECO:0000256" key="11">
    <source>
        <dbReference type="ARBA" id="ARBA00023163"/>
    </source>
</evidence>
<dbReference type="GO" id="GO:0000155">
    <property type="term" value="F:phosphorelay sensor kinase activity"/>
    <property type="evidence" value="ECO:0007669"/>
    <property type="project" value="InterPro"/>
</dbReference>
<evidence type="ECO:0000256" key="9">
    <source>
        <dbReference type="ARBA" id="ARBA00023015"/>
    </source>
</evidence>
<keyword evidence="13" id="KW-1133">Transmembrane helix</keyword>
<protein>
    <recommendedName>
        <fullName evidence="2">histidine kinase</fullName>
        <ecNumber evidence="2">2.7.13.3</ecNumber>
    </recommendedName>
</protein>
<sequence length="1368" mass="157086">MALLRINFSLNTCIWILLCVQLTAQNRMNFNHLAPELDNQVVQVNKSIQDTLGYIWFSNKKGLYRYDGYNLTFTPFSHYFGATFSNRQKVYFNKDLKGNFWLASNRDLLMINLDGSYKSFKKDIGNKDISVIESNEDTVYFGTTLGDIYNYNHEKNTVDRLVTLPKINNQPQTILDLAFTKEKKIWISTDVGNIYNFLVQNDELIVLKTPFNNTNTNTNQIKLVSDKKDNLWIATELYGVFQYDIRTKVFKEFNAPINRNNSKYPMYLSLFCDRNGDIWAGTDGDGLFKIDSEKGSIYTFKHNKSNRFSISDNSITHINEDSFGNLWLIDKKGVVNVLPYNNSKIKYYSGSSNNTPTVSLCVLKASDESLWIGTDGEGISRVFSDGNSIQYSNSSKGNNYFDGRYILQITEATNKNIWIATYQNGLFVYDIKLNKFNKVELKDEFGKPYLHIRFVFKDSKNRIWAGHRDGIHLLDENQNIITIFNFKSNELSGKILGNIIETKNGEIWLSSNQGDLYFFEENNNKVENSTLKIINYHNDNENQNYNITHMSEDMKGNLWLIIKSDFLIRLNTNNYTYESFENSKSLKDIGFHNVIVDDSNRLWLGGSNGLHQYIPETGTIKSFYEVDGLQGNAFTRGGAYKDKAGVLYFAGNKGVSSFDPNSIIKKNNPTANLFINQIDVLNRPANTIIPEQLTGGIEKVKSLKLKPDQSSFSFQFSVIENVLNSNFYYAYKLNGFDKDWIVSREGRVATYTNIPPGNYVFEVKAGSKKGIWDINPKKININIAQPIWKTPWAYGIYSIILILVAYAIYLWVKLKKKFVTEELNHKNEKELYALKMNFFAKMSHEIQTPLTLISGPIESLLENAIDSGNNILKQRLSIILNNAKRLSKIVFELTTIRNKELGQLRLRVSKNNIISDLKNITLSFKEQADFKKINFRCYYPDTELMIWYDKDKVEHIFYNLLANAFKFTPKKGTIDFEVKILDFQNMVKISVIDSGPGISKDELANIFELFYQSDIGKKSIGTGIGLALTKELVKLHKGKIDVESTPEKGTCFSVYLSTNENEFSDEQKIFDIPKKPIIESKGTELLDDKDRDSKLLEKTILIVEDNYEMQFFLEDIFKNQYNILIADDGEEGLYLAKKHIPDLIISDIMMPNKDGLEMCSALVKNKVTSHIPIILLTAKESPKAKLLGLMSGAIEYINKPFNSNELIFSVHNIISRSEKLLSKYKIDLISTPKHTKTISPEDAFLQNIMSIVEVEYKNPNFKLEEISDSLNMSYSTMYRKFQSITGKTLVDFVRSVRLKKAAILIIKYNYTISEATFLVGLNDPKYFIKCFKKKFNMTPGKFKKQAQANGTDIFIEKYNLEQMELEIN</sequence>
<evidence type="ECO:0000256" key="4">
    <source>
        <dbReference type="ARBA" id="ARBA00022679"/>
    </source>
</evidence>
<dbReference type="SUPFAM" id="SSF63829">
    <property type="entry name" value="Calcium-dependent phosphotriesterase"/>
    <property type="match status" value="1"/>
</dbReference>
<dbReference type="SMART" id="SM00387">
    <property type="entry name" value="HATPase_c"/>
    <property type="match status" value="1"/>
</dbReference>
<dbReference type="InterPro" id="IPR015943">
    <property type="entry name" value="WD40/YVTN_repeat-like_dom_sf"/>
</dbReference>
<evidence type="ECO:0000256" key="3">
    <source>
        <dbReference type="ARBA" id="ARBA00022553"/>
    </source>
</evidence>
<dbReference type="Gene3D" id="1.10.10.60">
    <property type="entry name" value="Homeodomain-like"/>
    <property type="match status" value="1"/>
</dbReference>
<keyword evidence="5" id="KW-0547">Nucleotide-binding</keyword>
<comment type="catalytic activity">
    <reaction evidence="1">
        <text>ATP + protein L-histidine = ADP + protein N-phospho-L-histidine.</text>
        <dbReference type="EC" id="2.7.13.3"/>
    </reaction>
</comment>
<dbReference type="Gene3D" id="2.60.40.10">
    <property type="entry name" value="Immunoglobulins"/>
    <property type="match status" value="1"/>
</dbReference>
<dbReference type="InterPro" id="IPR005467">
    <property type="entry name" value="His_kinase_dom"/>
</dbReference>
<evidence type="ECO:0000256" key="1">
    <source>
        <dbReference type="ARBA" id="ARBA00000085"/>
    </source>
</evidence>
<keyword evidence="4" id="KW-0808">Transferase</keyword>
<dbReference type="SMART" id="SM00342">
    <property type="entry name" value="HTH_ARAC"/>
    <property type="match status" value="1"/>
</dbReference>
<dbReference type="InterPro" id="IPR036890">
    <property type="entry name" value="HATPase_C_sf"/>
</dbReference>
<evidence type="ECO:0000313" key="17">
    <source>
        <dbReference type="EMBL" id="MBJ6367323.1"/>
    </source>
</evidence>
<dbReference type="InterPro" id="IPR001789">
    <property type="entry name" value="Sig_transdc_resp-reg_receiver"/>
</dbReference>
<evidence type="ECO:0000259" key="16">
    <source>
        <dbReference type="PROSITE" id="PS50110"/>
    </source>
</evidence>
<comment type="caution">
    <text evidence="17">The sequence shown here is derived from an EMBL/GenBank/DDBJ whole genome shotgun (WGS) entry which is preliminary data.</text>
</comment>
<dbReference type="Proteomes" id="UP000610931">
    <property type="component" value="Unassembled WGS sequence"/>
</dbReference>
<dbReference type="Gene3D" id="2.130.10.10">
    <property type="entry name" value="YVTN repeat-like/Quinoprotein amine dehydrogenase"/>
    <property type="match status" value="2"/>
</dbReference>
<dbReference type="Gene3D" id="1.10.287.130">
    <property type="match status" value="1"/>
</dbReference>
<dbReference type="SUPFAM" id="SSF55874">
    <property type="entry name" value="ATPase domain of HSP90 chaperone/DNA topoisomerase II/histidine kinase"/>
    <property type="match status" value="1"/>
</dbReference>
<evidence type="ECO:0000256" key="13">
    <source>
        <dbReference type="SAM" id="Phobius"/>
    </source>
</evidence>
<dbReference type="PRINTS" id="PR00344">
    <property type="entry name" value="BCTRLSENSOR"/>
</dbReference>
<dbReference type="InterPro" id="IPR018060">
    <property type="entry name" value="HTH_AraC"/>
</dbReference>
<evidence type="ECO:0000256" key="7">
    <source>
        <dbReference type="ARBA" id="ARBA00022840"/>
    </source>
</evidence>
<proteinExistence type="predicted"/>
<dbReference type="InterPro" id="IPR011123">
    <property type="entry name" value="Y_Y_Y"/>
</dbReference>
<dbReference type="InterPro" id="IPR036097">
    <property type="entry name" value="HisK_dim/P_sf"/>
</dbReference>
<dbReference type="InterPro" id="IPR011006">
    <property type="entry name" value="CheY-like_superfamily"/>
</dbReference>
<evidence type="ECO:0000256" key="10">
    <source>
        <dbReference type="ARBA" id="ARBA00023125"/>
    </source>
</evidence>
<dbReference type="SMART" id="SM00448">
    <property type="entry name" value="REC"/>
    <property type="match status" value="1"/>
</dbReference>
<dbReference type="PROSITE" id="PS00041">
    <property type="entry name" value="HTH_ARAC_FAMILY_1"/>
    <property type="match status" value="1"/>
</dbReference>
<accession>A0A8J7IGA0</accession>
<keyword evidence="13" id="KW-0812">Transmembrane</keyword>
<dbReference type="PROSITE" id="PS50110">
    <property type="entry name" value="RESPONSE_REGULATORY"/>
    <property type="match status" value="1"/>
</dbReference>
<evidence type="ECO:0000313" key="18">
    <source>
        <dbReference type="Proteomes" id="UP000610931"/>
    </source>
</evidence>
<dbReference type="Pfam" id="PF12833">
    <property type="entry name" value="HTH_18"/>
    <property type="match status" value="1"/>
</dbReference>
<dbReference type="Pfam" id="PF00072">
    <property type="entry name" value="Response_reg"/>
    <property type="match status" value="1"/>
</dbReference>
<dbReference type="PROSITE" id="PS50109">
    <property type="entry name" value="HIS_KIN"/>
    <property type="match status" value="1"/>
</dbReference>
<evidence type="ECO:0000259" key="15">
    <source>
        <dbReference type="PROSITE" id="PS50109"/>
    </source>
</evidence>
<dbReference type="CDD" id="cd00075">
    <property type="entry name" value="HATPase"/>
    <property type="match status" value="1"/>
</dbReference>
<dbReference type="InterPro" id="IPR013783">
    <property type="entry name" value="Ig-like_fold"/>
</dbReference>
<dbReference type="InterPro" id="IPR004358">
    <property type="entry name" value="Sig_transdc_His_kin-like_C"/>
</dbReference>
<reference evidence="17" key="1">
    <citation type="submission" date="2020-12" db="EMBL/GenBank/DDBJ databases">
        <title>Snuella sp. nov., isolated from sediment in Incheon.</title>
        <authorList>
            <person name="Kim W."/>
        </authorList>
    </citation>
    <scope>NUCLEOTIDE SEQUENCE</scope>
    <source>
        <strain evidence="17">CAU 1569</strain>
    </source>
</reference>
<dbReference type="Pfam" id="PF02518">
    <property type="entry name" value="HATPase_c"/>
    <property type="match status" value="1"/>
</dbReference>
<keyword evidence="8" id="KW-0902">Two-component regulatory system</keyword>
<evidence type="ECO:0000256" key="5">
    <source>
        <dbReference type="ARBA" id="ARBA00022741"/>
    </source>
</evidence>
<evidence type="ECO:0000256" key="8">
    <source>
        <dbReference type="ARBA" id="ARBA00023012"/>
    </source>
</evidence>
<dbReference type="GO" id="GO:0003700">
    <property type="term" value="F:DNA-binding transcription factor activity"/>
    <property type="evidence" value="ECO:0007669"/>
    <property type="project" value="InterPro"/>
</dbReference>
<name>A0A8J7IGA0_9FLAO</name>
<evidence type="ECO:0000256" key="2">
    <source>
        <dbReference type="ARBA" id="ARBA00012438"/>
    </source>
</evidence>
<dbReference type="PANTHER" id="PTHR43547">
    <property type="entry name" value="TWO-COMPONENT HISTIDINE KINASE"/>
    <property type="match status" value="1"/>
</dbReference>
<dbReference type="Pfam" id="PF07495">
    <property type="entry name" value="Y_Y_Y"/>
    <property type="match status" value="1"/>
</dbReference>
<dbReference type="Pfam" id="PF00512">
    <property type="entry name" value="HisKA"/>
    <property type="match status" value="1"/>
</dbReference>
<dbReference type="CDD" id="cd00082">
    <property type="entry name" value="HisKA"/>
    <property type="match status" value="1"/>
</dbReference>
<keyword evidence="18" id="KW-1185">Reference proteome</keyword>
<dbReference type="InterPro" id="IPR009057">
    <property type="entry name" value="Homeodomain-like_sf"/>
</dbReference>
<gene>
    <name evidence="17" type="ORF">JF259_04375</name>
</gene>
<dbReference type="SUPFAM" id="SSF46689">
    <property type="entry name" value="Homeodomain-like"/>
    <property type="match status" value="1"/>
</dbReference>
<dbReference type="SUPFAM" id="SSF101898">
    <property type="entry name" value="NHL repeat"/>
    <property type="match status" value="1"/>
</dbReference>